<dbReference type="GO" id="GO:0004222">
    <property type="term" value="F:metalloendopeptidase activity"/>
    <property type="evidence" value="ECO:0007669"/>
    <property type="project" value="InterPro"/>
</dbReference>
<comment type="similarity">
    <text evidence="1 8">Belongs to the endoribonuclease YbeY family.</text>
</comment>
<evidence type="ECO:0000256" key="1">
    <source>
        <dbReference type="ARBA" id="ARBA00010875"/>
    </source>
</evidence>
<dbReference type="GO" id="GO:0004521">
    <property type="term" value="F:RNA endonuclease activity"/>
    <property type="evidence" value="ECO:0007669"/>
    <property type="project" value="UniProtKB-UniRule"/>
</dbReference>
<dbReference type="PROSITE" id="PS01306">
    <property type="entry name" value="UPF0054"/>
    <property type="match status" value="1"/>
</dbReference>
<gene>
    <name evidence="8 9" type="primary">ybeY</name>
    <name evidence="9" type="ORF">ERCILAFE3058_379</name>
</gene>
<keyword evidence="6 8" id="KW-0378">Hydrolase</keyword>
<feature type="binding site" evidence="8">
    <location>
        <position position="115"/>
    </location>
    <ligand>
        <name>Zn(2+)</name>
        <dbReference type="ChEBI" id="CHEBI:29105"/>
        <note>catalytic</note>
    </ligand>
</feature>
<evidence type="ECO:0000256" key="8">
    <source>
        <dbReference type="HAMAP-Rule" id="MF_00009"/>
    </source>
</evidence>
<dbReference type="PANTHER" id="PTHR46986:SF1">
    <property type="entry name" value="ENDORIBONUCLEASE YBEY, CHLOROPLASTIC"/>
    <property type="match status" value="1"/>
</dbReference>
<dbReference type="RefSeq" id="WP_157989775.1">
    <property type="nucleotide sequence ID" value="NZ_LR217720.1"/>
</dbReference>
<dbReference type="GO" id="GO:0006364">
    <property type="term" value="P:rRNA processing"/>
    <property type="evidence" value="ECO:0007669"/>
    <property type="project" value="UniProtKB-UniRule"/>
</dbReference>
<comment type="function">
    <text evidence="8">Single strand-specific metallo-endoribonuclease involved in late-stage 70S ribosome quality control and in maturation of the 3' terminus of the 16S rRNA.</text>
</comment>
<dbReference type="InterPro" id="IPR020549">
    <property type="entry name" value="YbeY_CS"/>
</dbReference>
<keyword evidence="3 8" id="KW-0540">Nuclease</keyword>
<comment type="subcellular location">
    <subcellularLocation>
        <location evidence="8">Cytoplasm</location>
    </subcellularLocation>
</comment>
<dbReference type="SUPFAM" id="SSF55486">
    <property type="entry name" value="Metalloproteases ('zincins'), catalytic domain"/>
    <property type="match status" value="1"/>
</dbReference>
<evidence type="ECO:0000256" key="6">
    <source>
        <dbReference type="ARBA" id="ARBA00022801"/>
    </source>
</evidence>
<dbReference type="Pfam" id="PF02130">
    <property type="entry name" value="YbeY"/>
    <property type="match status" value="1"/>
</dbReference>
<evidence type="ECO:0000256" key="5">
    <source>
        <dbReference type="ARBA" id="ARBA00022759"/>
    </source>
</evidence>
<keyword evidence="7 8" id="KW-0862">Zinc</keyword>
<organism evidence="9 10">
    <name type="scientific">Candidatus Erwinia haradaeae</name>
    <dbReference type="NCBI Taxonomy" id="1922217"/>
    <lineage>
        <taxon>Bacteria</taxon>
        <taxon>Pseudomonadati</taxon>
        <taxon>Pseudomonadota</taxon>
        <taxon>Gammaproteobacteria</taxon>
        <taxon>Enterobacterales</taxon>
        <taxon>Erwiniaceae</taxon>
        <taxon>Erwinia</taxon>
    </lineage>
</organism>
<feature type="binding site" evidence="8">
    <location>
        <position position="121"/>
    </location>
    <ligand>
        <name>Zn(2+)</name>
        <dbReference type="ChEBI" id="CHEBI:29105"/>
        <note>catalytic</note>
    </ligand>
</feature>
<dbReference type="GO" id="GO:0005737">
    <property type="term" value="C:cytoplasm"/>
    <property type="evidence" value="ECO:0007669"/>
    <property type="project" value="UniProtKB-SubCell"/>
</dbReference>
<dbReference type="InterPro" id="IPR002036">
    <property type="entry name" value="YbeY"/>
</dbReference>
<dbReference type="InterPro" id="IPR023091">
    <property type="entry name" value="MetalPrtase_cat_dom_sf_prd"/>
</dbReference>
<reference evidence="9 10" key="1">
    <citation type="submission" date="2019-02" db="EMBL/GenBank/DDBJ databases">
        <authorList>
            <person name="Manzano-Marin A."/>
            <person name="Manzano-Marin A."/>
        </authorList>
    </citation>
    <scope>NUCLEOTIDE SEQUENCE [LARGE SCALE GENOMIC DNA]</scope>
    <source>
        <strain evidence="9 10">ErCilaricifoliae</strain>
    </source>
</reference>
<keyword evidence="8" id="KW-0963">Cytoplasm</keyword>
<dbReference type="EMBL" id="LR217720">
    <property type="protein sequence ID" value="VFP84294.1"/>
    <property type="molecule type" value="Genomic_DNA"/>
</dbReference>
<evidence type="ECO:0000313" key="9">
    <source>
        <dbReference type="EMBL" id="VFP84294.1"/>
    </source>
</evidence>
<dbReference type="AlphaFoldDB" id="A0A451DD11"/>
<evidence type="ECO:0000313" key="10">
    <source>
        <dbReference type="Proteomes" id="UP000294418"/>
    </source>
</evidence>
<name>A0A451DD11_9GAMM</name>
<dbReference type="NCBIfam" id="TIGR00043">
    <property type="entry name" value="rRNA maturation RNase YbeY"/>
    <property type="match status" value="1"/>
</dbReference>
<keyword evidence="4 8" id="KW-0479">Metal-binding</keyword>
<evidence type="ECO:0000256" key="7">
    <source>
        <dbReference type="ARBA" id="ARBA00022833"/>
    </source>
</evidence>
<dbReference type="PANTHER" id="PTHR46986">
    <property type="entry name" value="ENDORIBONUCLEASE YBEY, CHLOROPLASTIC"/>
    <property type="match status" value="1"/>
</dbReference>
<keyword evidence="8" id="KW-0698">rRNA processing</keyword>
<dbReference type="Gene3D" id="3.40.390.30">
    <property type="entry name" value="Metalloproteases ('zincins'), catalytic domain"/>
    <property type="match status" value="1"/>
</dbReference>
<dbReference type="GO" id="GO:0008270">
    <property type="term" value="F:zinc ion binding"/>
    <property type="evidence" value="ECO:0007669"/>
    <property type="project" value="UniProtKB-UniRule"/>
</dbReference>
<proteinExistence type="inferred from homology"/>
<dbReference type="HAMAP" id="MF_00009">
    <property type="entry name" value="Endoribonucl_YbeY"/>
    <property type="match status" value="1"/>
</dbReference>
<dbReference type="Proteomes" id="UP000294418">
    <property type="component" value="Chromosome"/>
</dbReference>
<evidence type="ECO:0000256" key="3">
    <source>
        <dbReference type="ARBA" id="ARBA00022722"/>
    </source>
</evidence>
<keyword evidence="2 8" id="KW-0690">Ribosome biogenesis</keyword>
<feature type="binding site" evidence="8">
    <location>
        <position position="111"/>
    </location>
    <ligand>
        <name>Zn(2+)</name>
        <dbReference type="ChEBI" id="CHEBI:29105"/>
        <note>catalytic</note>
    </ligand>
</feature>
<keyword evidence="5 8" id="KW-0255">Endonuclease</keyword>
<accession>A0A451DD11</accession>
<evidence type="ECO:0000256" key="4">
    <source>
        <dbReference type="ARBA" id="ARBA00022723"/>
    </source>
</evidence>
<evidence type="ECO:0000256" key="2">
    <source>
        <dbReference type="ARBA" id="ARBA00022517"/>
    </source>
</evidence>
<comment type="cofactor">
    <cofactor evidence="8">
        <name>Zn(2+)</name>
        <dbReference type="ChEBI" id="CHEBI:29105"/>
    </cofactor>
    <text evidence="8">Binds 1 zinc ion.</text>
</comment>
<sequence length="155" mass="18088">MFLDLQVACESDKGLPIESDFVRWIEAAIPVHHKKQEVMIRIVDVEEMQRLNLMFCKQDKPTNILSFPFTPPDYIETALLGDLIICRQIVELEAIKQSKSLLSHWAHMVIHGMLHLLGYDHHLQHTADQMESLETRIMFFLGYPDPYVIEKECIQ</sequence>
<dbReference type="OrthoDB" id="9807740at2"/>
<dbReference type="EC" id="3.1.-.-" evidence="8"/>
<protein>
    <recommendedName>
        <fullName evidence="8">Endoribonuclease YbeY</fullName>
        <ecNumber evidence="8">3.1.-.-</ecNumber>
    </recommendedName>
</protein>